<dbReference type="Gene3D" id="3.40.640.10">
    <property type="entry name" value="Type I PLP-dependent aspartate aminotransferase-like (Major domain)"/>
    <property type="match status" value="1"/>
</dbReference>
<evidence type="ECO:0000313" key="6">
    <source>
        <dbReference type="EMBL" id="MDN3608529.1"/>
    </source>
</evidence>
<organism evidence="6 7">
    <name type="scientific">Vibrio ostreicida</name>
    <dbReference type="NCBI Taxonomy" id="526588"/>
    <lineage>
        <taxon>Bacteria</taxon>
        <taxon>Pseudomonadati</taxon>
        <taxon>Pseudomonadota</taxon>
        <taxon>Gammaproteobacteria</taxon>
        <taxon>Vibrionales</taxon>
        <taxon>Vibrionaceae</taxon>
        <taxon>Vibrio</taxon>
    </lineage>
</organism>
<comment type="cofactor">
    <cofactor evidence="1">
        <name>pyridoxal 5'-phosphate</name>
        <dbReference type="ChEBI" id="CHEBI:597326"/>
    </cofactor>
</comment>
<dbReference type="Proteomes" id="UP001238540">
    <property type="component" value="Unassembled WGS sequence"/>
</dbReference>
<keyword evidence="2 6" id="KW-0032">Aminotransferase</keyword>
<dbReference type="InterPro" id="IPR015421">
    <property type="entry name" value="PyrdxlP-dep_Trfase_major"/>
</dbReference>
<evidence type="ECO:0000256" key="2">
    <source>
        <dbReference type="ARBA" id="ARBA00022576"/>
    </source>
</evidence>
<dbReference type="PANTHER" id="PTHR11986">
    <property type="entry name" value="AMINOTRANSFERASE CLASS III"/>
    <property type="match status" value="1"/>
</dbReference>
<evidence type="ECO:0000256" key="1">
    <source>
        <dbReference type="ARBA" id="ARBA00001933"/>
    </source>
</evidence>
<keyword evidence="7" id="KW-1185">Reference proteome</keyword>
<keyword evidence="3" id="KW-0808">Transferase</keyword>
<name>A0ABT8BPC6_9VIBR</name>
<evidence type="ECO:0000256" key="3">
    <source>
        <dbReference type="ARBA" id="ARBA00022679"/>
    </source>
</evidence>
<dbReference type="InterPro" id="IPR015422">
    <property type="entry name" value="PyrdxlP-dep_Trfase_small"/>
</dbReference>
<evidence type="ECO:0000256" key="5">
    <source>
        <dbReference type="RuleBase" id="RU003560"/>
    </source>
</evidence>
<dbReference type="InterPro" id="IPR005814">
    <property type="entry name" value="Aminotrans_3"/>
</dbReference>
<evidence type="ECO:0000256" key="4">
    <source>
        <dbReference type="ARBA" id="ARBA00022898"/>
    </source>
</evidence>
<dbReference type="Gene3D" id="3.90.1150.10">
    <property type="entry name" value="Aspartate Aminotransferase, domain 1"/>
    <property type="match status" value="1"/>
</dbReference>
<comment type="caution">
    <text evidence="6">The sequence shown here is derived from an EMBL/GenBank/DDBJ whole genome shotgun (WGS) entry which is preliminary data.</text>
</comment>
<dbReference type="Pfam" id="PF00202">
    <property type="entry name" value="Aminotran_3"/>
    <property type="match status" value="2"/>
</dbReference>
<comment type="similarity">
    <text evidence="5">Belongs to the class-III pyridoxal-phosphate-dependent aminotransferase family.</text>
</comment>
<dbReference type="PANTHER" id="PTHR11986:SF79">
    <property type="entry name" value="ACETYLORNITHINE AMINOTRANSFERASE, MITOCHONDRIAL"/>
    <property type="match status" value="1"/>
</dbReference>
<dbReference type="InterPro" id="IPR015424">
    <property type="entry name" value="PyrdxlP-dep_Trfase"/>
</dbReference>
<dbReference type="EMBL" id="JAUFQC010000001">
    <property type="protein sequence ID" value="MDN3608529.1"/>
    <property type="molecule type" value="Genomic_DNA"/>
</dbReference>
<evidence type="ECO:0000313" key="7">
    <source>
        <dbReference type="Proteomes" id="UP001238540"/>
    </source>
</evidence>
<reference evidence="7" key="1">
    <citation type="journal article" date="2019" name="Int. J. Syst. Evol. Microbiol.">
        <title>The Global Catalogue of Microorganisms (GCM) 10K type strain sequencing project: providing services to taxonomists for standard genome sequencing and annotation.</title>
        <authorList>
            <consortium name="The Broad Institute Genomics Platform"/>
            <consortium name="The Broad Institute Genome Sequencing Center for Infectious Disease"/>
            <person name="Wu L."/>
            <person name="Ma J."/>
        </authorList>
    </citation>
    <scope>NUCLEOTIDE SEQUENCE [LARGE SCALE GENOMIC DNA]</scope>
    <source>
        <strain evidence="7">CECT 7398</strain>
    </source>
</reference>
<dbReference type="RefSeq" id="WP_076589057.1">
    <property type="nucleotide sequence ID" value="NZ_JABEYA020000020.1"/>
</dbReference>
<sequence>MNTEHQLADQAFGASVTLDNGQKLFDLATGGIGHSTKEIVDSVKAQAMKMGLSNRVLMSEPLLNLCHSISHKLPDVLSNVYVCSSGDEAFEGALKLCKALNPSAKTIAFISGCHYGSLFFGRYLNHHEEFETAKDFIELDLLELDGTQLRCSLEQSDDVLALCYSPLYEDDNGELKAFTDEQLTEFKALSKKMKVPLICNVSEYCMGVTGHMFGLDLSVMVPDFVVLGGPLGGNLVPVGCYITSLENANNVYGASSPAKHGSTTGGNPLASVAGTSTLEYVQNTQADKRFIELGQQIAGFLQPYVSSVVGSIVNLGLPSHIDARSLMTRLRDNGVLVRQPKGNTLTLHPILNSNADELTGALRVIKGILDDDQNT</sequence>
<dbReference type="SUPFAM" id="SSF53383">
    <property type="entry name" value="PLP-dependent transferases"/>
    <property type="match status" value="1"/>
</dbReference>
<dbReference type="GO" id="GO:0008483">
    <property type="term" value="F:transaminase activity"/>
    <property type="evidence" value="ECO:0007669"/>
    <property type="project" value="UniProtKB-KW"/>
</dbReference>
<dbReference type="InterPro" id="IPR050103">
    <property type="entry name" value="Class-III_PLP-dep_AT"/>
</dbReference>
<proteinExistence type="inferred from homology"/>
<accession>A0ABT8BPC6</accession>
<protein>
    <submittedName>
        <fullName evidence="6">Aminotransferase class III-fold pyridoxal phosphate-dependent enzyme</fullName>
    </submittedName>
</protein>
<gene>
    <name evidence="6" type="ORF">QWZ16_01890</name>
</gene>
<keyword evidence="4 5" id="KW-0663">Pyridoxal phosphate</keyword>